<dbReference type="GO" id="GO:0003724">
    <property type="term" value="F:RNA helicase activity"/>
    <property type="evidence" value="ECO:0007669"/>
    <property type="project" value="UniProtKB-EC"/>
</dbReference>
<evidence type="ECO:0000256" key="1">
    <source>
        <dbReference type="ARBA" id="ARBA00022741"/>
    </source>
</evidence>
<dbReference type="STRING" id="980251.GCA_001642875_00872"/>
<dbReference type="Pfam" id="PF00270">
    <property type="entry name" value="DEAD"/>
    <property type="match status" value="1"/>
</dbReference>
<dbReference type="EC" id="3.6.4.13" evidence="5"/>
<dbReference type="EMBL" id="CP042912">
    <property type="protein sequence ID" value="QEG24774.1"/>
    <property type="molecule type" value="Genomic_DNA"/>
</dbReference>
<dbReference type="Gene3D" id="3.40.50.300">
    <property type="entry name" value="P-loop containing nucleotide triphosphate hydrolases"/>
    <property type="match status" value="2"/>
</dbReference>
<keyword evidence="6" id="KW-1185">Reference proteome</keyword>
<dbReference type="KEGG" id="mff:MFFC18_46970"/>
<protein>
    <submittedName>
        <fullName evidence="5">ATP-dependent RNA helicase RhlE</fullName>
        <ecNumber evidence="5">3.6.4.13</ecNumber>
    </submittedName>
</protein>
<evidence type="ECO:0000256" key="2">
    <source>
        <dbReference type="ARBA" id="ARBA00022840"/>
    </source>
</evidence>
<dbReference type="GO" id="GO:0003677">
    <property type="term" value="F:DNA binding"/>
    <property type="evidence" value="ECO:0007669"/>
    <property type="project" value="TreeGrafter"/>
</dbReference>
<dbReference type="GO" id="GO:0016887">
    <property type="term" value="F:ATP hydrolysis activity"/>
    <property type="evidence" value="ECO:0007669"/>
    <property type="project" value="TreeGrafter"/>
</dbReference>
<dbReference type="RefSeq" id="WP_075083671.1">
    <property type="nucleotide sequence ID" value="NZ_CP042912.1"/>
</dbReference>
<dbReference type="PANTHER" id="PTHR47962:SF5">
    <property type="entry name" value="ATP-DEPENDENT HELICASE LHR-RELATED"/>
    <property type="match status" value="1"/>
</dbReference>
<dbReference type="OrthoDB" id="9774462at2"/>
<dbReference type="PROSITE" id="PS51192">
    <property type="entry name" value="HELICASE_ATP_BIND_1"/>
    <property type="match status" value="1"/>
</dbReference>
<reference evidence="5 6" key="1">
    <citation type="submission" date="2019-08" db="EMBL/GenBank/DDBJ databases">
        <title>Deep-cultivation of Planctomycetes and their phenomic and genomic characterization uncovers novel biology.</title>
        <authorList>
            <person name="Wiegand S."/>
            <person name="Jogler M."/>
            <person name="Boedeker C."/>
            <person name="Pinto D."/>
            <person name="Vollmers J."/>
            <person name="Rivas-Marin E."/>
            <person name="Kohn T."/>
            <person name="Peeters S.H."/>
            <person name="Heuer A."/>
            <person name="Rast P."/>
            <person name="Oberbeckmann S."/>
            <person name="Bunk B."/>
            <person name="Jeske O."/>
            <person name="Meyerdierks A."/>
            <person name="Storesund J.E."/>
            <person name="Kallscheuer N."/>
            <person name="Luecker S."/>
            <person name="Lage O.M."/>
            <person name="Pohl T."/>
            <person name="Merkel B.J."/>
            <person name="Hornburger P."/>
            <person name="Mueller R.-W."/>
            <person name="Bruemmer F."/>
            <person name="Labrenz M."/>
            <person name="Spormann A.M."/>
            <person name="Op den Camp H."/>
            <person name="Overmann J."/>
            <person name="Amann R."/>
            <person name="Jetten M.S.M."/>
            <person name="Mascher T."/>
            <person name="Medema M.H."/>
            <person name="Devos D.P."/>
            <person name="Kaster A.-K."/>
            <person name="Ovreas L."/>
            <person name="Rohde M."/>
            <person name="Galperin M.Y."/>
            <person name="Jogler C."/>
        </authorList>
    </citation>
    <scope>NUCLEOTIDE SEQUENCE [LARGE SCALE GENOMIC DNA]</scope>
    <source>
        <strain evidence="5 6">FC18</strain>
    </source>
</reference>
<feature type="domain" description="Helicase ATP-binding" evidence="3">
    <location>
        <begin position="32"/>
        <end position="211"/>
    </location>
</feature>
<accession>A0A5B9PET6</accession>
<dbReference type="InterPro" id="IPR001650">
    <property type="entry name" value="Helicase_C-like"/>
</dbReference>
<dbReference type="PROSITE" id="PS51194">
    <property type="entry name" value="HELICASE_CTER"/>
    <property type="match status" value="1"/>
</dbReference>
<dbReference type="InterPro" id="IPR014001">
    <property type="entry name" value="Helicase_ATP-bd"/>
</dbReference>
<evidence type="ECO:0000259" key="3">
    <source>
        <dbReference type="PROSITE" id="PS51192"/>
    </source>
</evidence>
<dbReference type="InterPro" id="IPR052511">
    <property type="entry name" value="ATP-dep_Helicase"/>
</dbReference>
<gene>
    <name evidence="5" type="primary">rhlE_1</name>
    <name evidence="5" type="ORF">MFFC18_46970</name>
</gene>
<dbReference type="AlphaFoldDB" id="A0A5B9PET6"/>
<keyword evidence="5" id="KW-0378">Hydrolase</keyword>
<dbReference type="GO" id="GO:0005524">
    <property type="term" value="F:ATP binding"/>
    <property type="evidence" value="ECO:0007669"/>
    <property type="project" value="UniProtKB-KW"/>
</dbReference>
<dbReference type="Pfam" id="PF00271">
    <property type="entry name" value="Helicase_C"/>
    <property type="match status" value="1"/>
</dbReference>
<proteinExistence type="predicted"/>
<evidence type="ECO:0000313" key="5">
    <source>
        <dbReference type="EMBL" id="QEG24774.1"/>
    </source>
</evidence>
<evidence type="ECO:0000313" key="6">
    <source>
        <dbReference type="Proteomes" id="UP000322214"/>
    </source>
</evidence>
<keyword evidence="1" id="KW-0547">Nucleotide-binding</keyword>
<dbReference type="SMART" id="SM00490">
    <property type="entry name" value="HELICc"/>
    <property type="match status" value="1"/>
</dbReference>
<evidence type="ECO:0000259" key="4">
    <source>
        <dbReference type="PROSITE" id="PS51194"/>
    </source>
</evidence>
<feature type="domain" description="Helicase C-terminal" evidence="4">
    <location>
        <begin position="241"/>
        <end position="390"/>
    </location>
</feature>
<dbReference type="InterPro" id="IPR027417">
    <property type="entry name" value="P-loop_NTPase"/>
</dbReference>
<dbReference type="InterPro" id="IPR011545">
    <property type="entry name" value="DEAD/DEAH_box_helicase_dom"/>
</dbReference>
<dbReference type="SUPFAM" id="SSF52540">
    <property type="entry name" value="P-loop containing nucleoside triphosphate hydrolases"/>
    <property type="match status" value="1"/>
</dbReference>
<sequence>MSAFESLHPALQHHIVNSLGWRDLRPFQKDVIPQVLDKKNLIVLAPTAGGKTEASFFPIASRMLTEEWEPLSVLYICPIKALLNNLNDRLQYYCGLLGRRAELWHGDVKASARKKILKEPPDILLTTPESIEVMLVSQSVDHQRMFKNVRAVIVDEIHAFAGDDRGWHLLSVLSRVCKIAENDVQRLGLSATVGNPDVLVDWLCSDSPGPREVYKPPPSQDGGDADVQLDYVGSADNAALMLSRLYRGEKRLVFTDSRARAEEISTNLRSRQISTFVTHSSLSQDERRQAEQAFAERDDCVIVATSVLELGVDVGDLDRVVQIDSPSTVASFLQRMGRTGRRSGSRRNCLFLTTRSEALVQATALIDLWSDGYVEPVEPPALPYHILAQQVMATALQKRGIGKSKWFESVAGVPGYDQMSEEARQEIFDWMLQREILAEDSGIVWLGQEGESTFGRRNFMDLFSVFTSPPVFKILQGRRELGTVDISTFLSREDGPRVLLLGGRAWRVTHLNWNRRTAFVEAVELRGRSRWQGDGQGLGYRFCQQIQQVLAMDDDRSFWSDRARERIGEIRQNYPWLDHENTVVVPATGGYEWWTFAGKRANLAMAGILSAILQERCTADDLMIRWATSSNLDAMEQAIHQLKEMELADIEPLIDDQAIEGLKFSECLPHHRAIELLQARLNDRDAVQLTLAKHTRLIAAGGQ</sequence>
<dbReference type="Proteomes" id="UP000322214">
    <property type="component" value="Chromosome"/>
</dbReference>
<organism evidence="5 6">
    <name type="scientific">Mariniblastus fucicola</name>
    <dbReference type="NCBI Taxonomy" id="980251"/>
    <lineage>
        <taxon>Bacteria</taxon>
        <taxon>Pseudomonadati</taxon>
        <taxon>Planctomycetota</taxon>
        <taxon>Planctomycetia</taxon>
        <taxon>Pirellulales</taxon>
        <taxon>Pirellulaceae</taxon>
        <taxon>Mariniblastus</taxon>
    </lineage>
</organism>
<dbReference type="SMART" id="SM00487">
    <property type="entry name" value="DEXDc"/>
    <property type="match status" value="1"/>
</dbReference>
<keyword evidence="5" id="KW-0347">Helicase</keyword>
<name>A0A5B9PET6_9BACT</name>
<dbReference type="PANTHER" id="PTHR47962">
    <property type="entry name" value="ATP-DEPENDENT HELICASE LHR-RELATED-RELATED"/>
    <property type="match status" value="1"/>
</dbReference>
<keyword evidence="2" id="KW-0067">ATP-binding</keyword>